<keyword evidence="1" id="KW-1133">Transmembrane helix</keyword>
<dbReference type="GO" id="GO:0005886">
    <property type="term" value="C:plasma membrane"/>
    <property type="evidence" value="ECO:0007669"/>
    <property type="project" value="TreeGrafter"/>
</dbReference>
<keyword evidence="3" id="KW-1185">Reference proteome</keyword>
<dbReference type="AlphaFoldDB" id="A0A1J4NTX4"/>
<comment type="caution">
    <text evidence="2">The sequence shown here is derived from an EMBL/GenBank/DDBJ whole genome shotgun (WGS) entry which is preliminary data.</text>
</comment>
<feature type="transmembrane region" description="Helical" evidence="1">
    <location>
        <begin position="47"/>
        <end position="66"/>
    </location>
</feature>
<dbReference type="PANTHER" id="PTHR34980:SF2">
    <property type="entry name" value="INNER MEMBRANE PROTEIN YHAH-RELATED"/>
    <property type="match status" value="1"/>
</dbReference>
<name>A0A1J4NTX4_9ACTN</name>
<reference evidence="2" key="1">
    <citation type="submission" date="2016-10" db="EMBL/GenBank/DDBJ databases">
        <title>Genome sequence of Streptomyces mangrovisoli MUSC 149.</title>
        <authorList>
            <person name="Lee L.-H."/>
            <person name="Ser H.-L."/>
        </authorList>
    </citation>
    <scope>NUCLEOTIDE SEQUENCE [LARGE SCALE GENOMIC DNA]</scope>
    <source>
        <strain evidence="2">MUSC 149</strain>
    </source>
</reference>
<evidence type="ECO:0000256" key="1">
    <source>
        <dbReference type="SAM" id="Phobius"/>
    </source>
</evidence>
<evidence type="ECO:0000313" key="2">
    <source>
        <dbReference type="EMBL" id="OIJ65945.1"/>
    </source>
</evidence>
<keyword evidence="1" id="KW-0472">Membrane</keyword>
<gene>
    <name evidence="2" type="ORF">WN71_020900</name>
</gene>
<dbReference type="EMBL" id="LAVA02000047">
    <property type="protein sequence ID" value="OIJ65945.1"/>
    <property type="molecule type" value="Genomic_DNA"/>
</dbReference>
<dbReference type="PANTHER" id="PTHR34980">
    <property type="entry name" value="INNER MEMBRANE PROTEIN-RELATED-RELATED"/>
    <property type="match status" value="1"/>
</dbReference>
<protein>
    <recommendedName>
        <fullName evidence="4">DUF805 domain-containing protein</fullName>
    </recommendedName>
</protein>
<dbReference type="Proteomes" id="UP000034196">
    <property type="component" value="Unassembled WGS sequence"/>
</dbReference>
<dbReference type="InterPro" id="IPR008523">
    <property type="entry name" value="DUF805"/>
</dbReference>
<dbReference type="OrthoDB" id="9812349at2"/>
<dbReference type="Pfam" id="PF05656">
    <property type="entry name" value="DUF805"/>
    <property type="match status" value="1"/>
</dbReference>
<feature type="transmembrane region" description="Helical" evidence="1">
    <location>
        <begin position="78"/>
        <end position="97"/>
    </location>
</feature>
<accession>A0A1J4NTX4</accession>
<dbReference type="STRING" id="1428628.WN71_020900"/>
<organism evidence="2 3">
    <name type="scientific">Streptomyces mangrovisoli</name>
    <dbReference type="NCBI Taxonomy" id="1428628"/>
    <lineage>
        <taxon>Bacteria</taxon>
        <taxon>Bacillati</taxon>
        <taxon>Actinomycetota</taxon>
        <taxon>Actinomycetes</taxon>
        <taxon>Kitasatosporales</taxon>
        <taxon>Streptomycetaceae</taxon>
        <taxon>Streptomyces</taxon>
    </lineage>
</organism>
<feature type="transmembrane region" description="Helical" evidence="1">
    <location>
        <begin position="21"/>
        <end position="41"/>
    </location>
</feature>
<keyword evidence="1" id="KW-0812">Transmembrane</keyword>
<evidence type="ECO:0008006" key="4">
    <source>
        <dbReference type="Google" id="ProtNLM"/>
    </source>
</evidence>
<proteinExistence type="predicted"/>
<evidence type="ECO:0000313" key="3">
    <source>
        <dbReference type="Proteomes" id="UP000034196"/>
    </source>
</evidence>
<sequence length="118" mass="13149">MHWYVDALTKYAVFGGRARRAEYWTFSLVNALVMLLLVAAGRAAHFGYLYDLYALATLLPSVAVGVRRLHDTGRSGWWLLFGAIPVVGSLAMLLFTTTEGEPRDNRYGASPKYVAQHL</sequence>